<evidence type="ECO:0000313" key="4">
    <source>
        <dbReference type="Proteomes" id="UP001163440"/>
    </source>
</evidence>
<sequence>MPGVPKIGIKTALFLLNKFSNIKNIYGNIEKIPFLPFRNSKNIAIQLKNHKETAFLSYQLAKIKLDIPIDITSKDMFLKQHCTKNLFDFFKSFFKNQGVS</sequence>
<accession>A0AAJ5PVD3</accession>
<dbReference type="CDD" id="cd09898">
    <property type="entry name" value="H3TH_53EXO"/>
    <property type="match status" value="1"/>
</dbReference>
<dbReference type="AlphaFoldDB" id="A0AAJ5PVD3"/>
<dbReference type="InterPro" id="IPR020045">
    <property type="entry name" value="DNA_polI_H3TH"/>
</dbReference>
<reference evidence="3" key="1">
    <citation type="submission" date="2022-11" db="EMBL/GenBank/DDBJ databases">
        <title>The whole genome sequencing of pests is an important tool to study the evolution of the plant-insect interaction and insecticide resistance.</title>
        <authorList>
            <person name="Kananovich Y."/>
        </authorList>
    </citation>
    <scope>NUCLEOTIDE SEQUENCE</scope>
    <source>
        <strain evidence="3">BSU_Bre_2018</strain>
    </source>
</reference>
<dbReference type="GO" id="GO:0003677">
    <property type="term" value="F:DNA binding"/>
    <property type="evidence" value="ECO:0007669"/>
    <property type="project" value="InterPro"/>
</dbReference>
<dbReference type="InterPro" id="IPR036279">
    <property type="entry name" value="5-3_exonuclease_C_sf"/>
</dbReference>
<proteinExistence type="predicted"/>
<organism evidence="3 4">
    <name type="scientific">Buchnera aphidicola</name>
    <name type="common">Brevicoryne brassicae</name>
    <dbReference type="NCBI Taxonomy" id="911343"/>
    <lineage>
        <taxon>Bacteria</taxon>
        <taxon>Pseudomonadati</taxon>
        <taxon>Pseudomonadota</taxon>
        <taxon>Gammaproteobacteria</taxon>
        <taxon>Enterobacterales</taxon>
        <taxon>Erwiniaceae</taxon>
        <taxon>Buchnera</taxon>
    </lineage>
</organism>
<evidence type="ECO:0000256" key="1">
    <source>
        <dbReference type="ARBA" id="ARBA00022722"/>
    </source>
</evidence>
<dbReference type="SUPFAM" id="SSF47807">
    <property type="entry name" value="5' to 3' exonuclease, C-terminal subdomain"/>
    <property type="match status" value="1"/>
</dbReference>
<feature type="domain" description="5'-3' exonuclease" evidence="2">
    <location>
        <begin position="1"/>
        <end position="80"/>
    </location>
</feature>
<dbReference type="Gene3D" id="1.10.150.20">
    <property type="entry name" value="5' to 3' exonuclease, C-terminal subdomain"/>
    <property type="match status" value="1"/>
</dbReference>
<dbReference type="GO" id="GO:0004518">
    <property type="term" value="F:nuclease activity"/>
    <property type="evidence" value="ECO:0007669"/>
    <property type="project" value="UniProtKB-KW"/>
</dbReference>
<dbReference type="EMBL" id="CP113406">
    <property type="protein sequence ID" value="WAI19242.1"/>
    <property type="molecule type" value="Genomic_DNA"/>
</dbReference>
<protein>
    <recommendedName>
        <fullName evidence="2">5'-3' exonuclease domain-containing protein</fullName>
    </recommendedName>
</protein>
<gene>
    <name evidence="3" type="ORF">OW720_02230</name>
</gene>
<dbReference type="Proteomes" id="UP001163440">
    <property type="component" value="Chromosome"/>
</dbReference>
<evidence type="ECO:0000313" key="3">
    <source>
        <dbReference type="EMBL" id="WAI19242.1"/>
    </source>
</evidence>
<evidence type="ECO:0000259" key="2">
    <source>
        <dbReference type="Pfam" id="PF01367"/>
    </source>
</evidence>
<keyword evidence="1" id="KW-0378">Hydrolase</keyword>
<name>A0AAJ5PVD3_9GAMM</name>
<keyword evidence="1" id="KW-0540">Nuclease</keyword>
<dbReference type="Pfam" id="PF01367">
    <property type="entry name" value="5_3_exonuc"/>
    <property type="match status" value="1"/>
</dbReference>